<dbReference type="PANTHER" id="PTHR33303:SF2">
    <property type="entry name" value="COA-BINDING DOMAIN-CONTAINING PROTEIN"/>
    <property type="match status" value="1"/>
</dbReference>
<dbReference type="Pfam" id="PF13380">
    <property type="entry name" value="CoA_binding_2"/>
    <property type="match status" value="1"/>
</dbReference>
<dbReference type="Proteomes" id="UP000070457">
    <property type="component" value="Unassembled WGS sequence"/>
</dbReference>
<evidence type="ECO:0000313" key="3">
    <source>
        <dbReference type="Proteomes" id="UP000070457"/>
    </source>
</evidence>
<proteinExistence type="predicted"/>
<feature type="domain" description="CoA-binding" evidence="1">
    <location>
        <begin position="4"/>
        <end position="97"/>
    </location>
</feature>
<dbReference type="SMART" id="SM00881">
    <property type="entry name" value="CoA_binding"/>
    <property type="match status" value="1"/>
</dbReference>
<dbReference type="STRING" id="1617426.TR69_WS6001000160"/>
<dbReference type="InterPro" id="IPR036291">
    <property type="entry name" value="NAD(P)-bd_dom_sf"/>
</dbReference>
<protein>
    <recommendedName>
        <fullName evidence="1">CoA-binding domain-containing protein</fullName>
    </recommendedName>
</protein>
<evidence type="ECO:0000259" key="1">
    <source>
        <dbReference type="SMART" id="SM00881"/>
    </source>
</evidence>
<sequence>MLQLDQVKTIAVVGVSENADKYGTRVYRTLKSRDGLNVLAINPKHKELWGDQVWPDLVATEQRIDLAVFVVPPGVGLRLLDDVRLAGIAAVWLQPGAESEQVIERCQEYGIECIHDACIIVDGYGMRFLY</sequence>
<gene>
    <name evidence="2" type="ORF">TR69_WS6001000160</name>
</gene>
<dbReference type="SUPFAM" id="SSF51735">
    <property type="entry name" value="NAD(P)-binding Rossmann-fold domains"/>
    <property type="match status" value="1"/>
</dbReference>
<dbReference type="InterPro" id="IPR003781">
    <property type="entry name" value="CoA-bd"/>
</dbReference>
<accession>A0A136M084</accession>
<reference evidence="2 3" key="1">
    <citation type="submission" date="2015-02" db="EMBL/GenBank/DDBJ databases">
        <title>Improved understanding of the partial-nitritation anammox process through 23 genomes representing the majority of the microbial community.</title>
        <authorList>
            <person name="Speth D.R."/>
            <person name="In T Zandt M."/>
            <person name="Guerrero Cruz S."/>
            <person name="Jetten M.S."/>
            <person name="Dutilh B.E."/>
        </authorList>
    </citation>
    <scope>NUCLEOTIDE SEQUENCE [LARGE SCALE GENOMIC DNA]</scope>
    <source>
        <strain evidence="2">OLB20</strain>
    </source>
</reference>
<dbReference type="Gene3D" id="3.40.50.720">
    <property type="entry name" value="NAD(P)-binding Rossmann-like Domain"/>
    <property type="match status" value="1"/>
</dbReference>
<dbReference type="EMBL" id="JYNZ01000002">
    <property type="protein sequence ID" value="KXK27286.1"/>
    <property type="molecule type" value="Genomic_DNA"/>
</dbReference>
<organism evidence="2 3">
    <name type="scientific">candidate division WS6 bacterium OLB20</name>
    <dbReference type="NCBI Taxonomy" id="1617426"/>
    <lineage>
        <taxon>Bacteria</taxon>
        <taxon>Candidatus Dojkabacteria</taxon>
    </lineage>
</organism>
<name>A0A136M084_9BACT</name>
<dbReference type="PANTHER" id="PTHR33303">
    <property type="entry name" value="CYTOPLASMIC PROTEIN-RELATED"/>
    <property type="match status" value="1"/>
</dbReference>
<dbReference type="AlphaFoldDB" id="A0A136M084"/>
<comment type="caution">
    <text evidence="2">The sequence shown here is derived from an EMBL/GenBank/DDBJ whole genome shotgun (WGS) entry which is preliminary data.</text>
</comment>
<evidence type="ECO:0000313" key="2">
    <source>
        <dbReference type="EMBL" id="KXK27286.1"/>
    </source>
</evidence>